<evidence type="ECO:0000256" key="1">
    <source>
        <dbReference type="ARBA" id="ARBA00023002"/>
    </source>
</evidence>
<evidence type="ECO:0000259" key="2">
    <source>
        <dbReference type="Pfam" id="PF01855"/>
    </source>
</evidence>
<dbReference type="InterPro" id="IPR054917">
    <property type="entry name" value="OxalOxredalpha"/>
</dbReference>
<dbReference type="Proteomes" id="UP000243333">
    <property type="component" value="Unassembled WGS sequence"/>
</dbReference>
<dbReference type="InterPro" id="IPR009014">
    <property type="entry name" value="Transketo_C/PFOR_II"/>
</dbReference>
<dbReference type="Gene3D" id="3.40.50.920">
    <property type="match status" value="1"/>
</dbReference>
<keyword evidence="5" id="KW-1185">Reference proteome</keyword>
<dbReference type="GO" id="GO:0016903">
    <property type="term" value="F:oxidoreductase activity, acting on the aldehyde or oxo group of donors"/>
    <property type="evidence" value="ECO:0007669"/>
    <property type="project" value="UniProtKB-ARBA"/>
</dbReference>
<dbReference type="InterPro" id="IPR050722">
    <property type="entry name" value="Pyruvate:ferred/Flavod_OxRd"/>
</dbReference>
<proteinExistence type="predicted"/>
<dbReference type="NCBIfam" id="NF045791">
    <property type="entry name" value="OxalOxredalpha"/>
    <property type="match status" value="1"/>
</dbReference>
<dbReference type="RefSeq" id="WP_093690056.1">
    <property type="nucleotide sequence ID" value="NZ_FNBU01000012.1"/>
</dbReference>
<protein>
    <submittedName>
        <fullName evidence="4">Oxalate oxidoreductase subunit alpha</fullName>
    </submittedName>
</protein>
<feature type="domain" description="Pyruvate:ferredoxin oxidoreductase core" evidence="3">
    <location>
        <begin position="262"/>
        <end position="367"/>
    </location>
</feature>
<organism evidence="4 5">
    <name type="scientific">Sporolituus thermophilus DSM 23256</name>
    <dbReference type="NCBI Taxonomy" id="1123285"/>
    <lineage>
        <taxon>Bacteria</taxon>
        <taxon>Bacillati</taxon>
        <taxon>Bacillota</taxon>
        <taxon>Negativicutes</taxon>
        <taxon>Selenomonadales</taxon>
        <taxon>Sporomusaceae</taxon>
        <taxon>Sporolituus</taxon>
    </lineage>
</organism>
<dbReference type="PANTHER" id="PTHR32154:SF30">
    <property type="entry name" value="2-OXOACID OXIDOREDUCTASE (FERREDOXIN)"/>
    <property type="match status" value="1"/>
</dbReference>
<dbReference type="Pfam" id="PF17147">
    <property type="entry name" value="PFOR_II"/>
    <property type="match status" value="1"/>
</dbReference>
<evidence type="ECO:0000259" key="3">
    <source>
        <dbReference type="Pfam" id="PF17147"/>
    </source>
</evidence>
<dbReference type="PANTHER" id="PTHR32154">
    <property type="entry name" value="PYRUVATE-FLAVODOXIN OXIDOREDUCTASE-RELATED"/>
    <property type="match status" value="1"/>
</dbReference>
<dbReference type="Gene3D" id="3.40.50.970">
    <property type="match status" value="1"/>
</dbReference>
<accession>A0A1G7LHD2</accession>
<reference evidence="5" key="1">
    <citation type="submission" date="2016-10" db="EMBL/GenBank/DDBJ databases">
        <authorList>
            <person name="Varghese N."/>
            <person name="Submissions S."/>
        </authorList>
    </citation>
    <scope>NUCLEOTIDE SEQUENCE [LARGE SCALE GENOMIC DNA]</scope>
    <source>
        <strain evidence="5">DSM 23256</strain>
    </source>
</reference>
<keyword evidence="1" id="KW-0560">Oxidoreductase</keyword>
<feature type="domain" description="Pyruvate flavodoxin/ferredoxin oxidoreductase pyrimidine binding" evidence="2">
    <location>
        <begin position="19"/>
        <end position="235"/>
    </location>
</feature>
<dbReference type="AlphaFoldDB" id="A0A1G7LHD2"/>
<dbReference type="OrthoDB" id="9794954at2"/>
<dbReference type="CDD" id="cd07034">
    <property type="entry name" value="TPP_PYR_PFOR_IOR-alpha_like"/>
    <property type="match status" value="1"/>
</dbReference>
<dbReference type="STRING" id="1123285.SAMN05660235_01778"/>
<name>A0A1G7LHD2_9FIRM</name>
<dbReference type="Pfam" id="PF01855">
    <property type="entry name" value="POR_N"/>
    <property type="match status" value="1"/>
</dbReference>
<evidence type="ECO:0000313" key="4">
    <source>
        <dbReference type="EMBL" id="SDF48937.1"/>
    </source>
</evidence>
<evidence type="ECO:0000313" key="5">
    <source>
        <dbReference type="Proteomes" id="UP000243333"/>
    </source>
</evidence>
<dbReference type="EMBL" id="FNBU01000012">
    <property type="protein sequence ID" value="SDF48937.1"/>
    <property type="molecule type" value="Genomic_DNA"/>
</dbReference>
<dbReference type="GO" id="GO:0019752">
    <property type="term" value="P:carboxylic acid metabolic process"/>
    <property type="evidence" value="ECO:0007669"/>
    <property type="project" value="UniProtKB-ARBA"/>
</dbReference>
<dbReference type="InterPro" id="IPR033412">
    <property type="entry name" value="PFOR_II"/>
</dbReference>
<dbReference type="GO" id="GO:0006979">
    <property type="term" value="P:response to oxidative stress"/>
    <property type="evidence" value="ECO:0007669"/>
    <property type="project" value="TreeGrafter"/>
</dbReference>
<sequence length="415" mass="45964">MPIKKRGTGLTAVADAWQLADIDVTASYPIRPYTAVMAEVAKRIANGQMKCEMVHGEGEHAQFSIAHGASMAGARATTGSSGVGVTYAFETYSPIAGGRCPIQALIADRTLDPPGDFGSEHTDCLTLRDNGWIYGWAQDAQEALDNSLMYFRIGEDPEIMLPQIVAMDGYFVTHITQEYEMPDQEQVDKFLPPFKPQFRLDVNNPVIMGPQIEPEMGPPLEWDRAVVMQRVKQKIVEVTEEFAKIFGRKYAPFVEEYMTEDADMVFLLQGAHAVTCRSAIKYLRKAGYKIGMCRLRWFRPFPDDALKQILPKFKVVGVIDTNTSYGAAGGGGVLLVETRASVSELKNKPLIQGFTSGLGGETITHEEFFKMAEMMKMTLEAGEIIQDSTWVNFNDYNQGSAEINAAKKEVAPSKK</sequence>
<dbReference type="SUPFAM" id="SSF52922">
    <property type="entry name" value="TK C-terminal domain-like"/>
    <property type="match status" value="1"/>
</dbReference>
<dbReference type="InterPro" id="IPR002880">
    <property type="entry name" value="Pyrv_Fd/Flavodoxin_OxRdtase_N"/>
</dbReference>
<dbReference type="SUPFAM" id="SSF52518">
    <property type="entry name" value="Thiamin diphosphate-binding fold (THDP-binding)"/>
    <property type="match status" value="1"/>
</dbReference>
<dbReference type="FunFam" id="3.40.50.970:FF:000012">
    <property type="entry name" value="Pyruvate:ferredoxin (Flavodoxin) oxidoreductase"/>
    <property type="match status" value="1"/>
</dbReference>
<gene>
    <name evidence="4" type="ORF">SAMN05660235_01778</name>
</gene>
<dbReference type="FunFam" id="3.40.50.920:FF:000010">
    <property type="entry name" value="Pyruvate ferredoxin oxidoreductase, alpha subunit"/>
    <property type="match status" value="1"/>
</dbReference>
<dbReference type="InterPro" id="IPR029061">
    <property type="entry name" value="THDP-binding"/>
</dbReference>